<feature type="compositionally biased region" description="Low complexity" evidence="1">
    <location>
        <begin position="542"/>
        <end position="571"/>
    </location>
</feature>
<dbReference type="KEGG" id="caa:Caka_0688"/>
<protein>
    <submittedName>
        <fullName evidence="2">Uncharacterized protein</fullName>
    </submittedName>
</protein>
<reference evidence="2 3" key="1">
    <citation type="journal article" date="2010" name="Stand. Genomic Sci.">
        <title>Complete genome sequence of Coraliomargarita akajimensis type strain (04OKA010-24).</title>
        <authorList>
            <person name="Mavromatis K."/>
            <person name="Abt B."/>
            <person name="Brambilla E."/>
            <person name="Lapidus A."/>
            <person name="Copeland A."/>
            <person name="Deshpande S."/>
            <person name="Nolan M."/>
            <person name="Lucas S."/>
            <person name="Tice H."/>
            <person name="Cheng J.F."/>
            <person name="Han C."/>
            <person name="Detter J.C."/>
            <person name="Woyke T."/>
            <person name="Goodwin L."/>
            <person name="Pitluck S."/>
            <person name="Held B."/>
            <person name="Brettin T."/>
            <person name="Tapia R."/>
            <person name="Ivanova N."/>
            <person name="Mikhailova N."/>
            <person name="Pati A."/>
            <person name="Liolios K."/>
            <person name="Chen A."/>
            <person name="Palaniappan K."/>
            <person name="Land M."/>
            <person name="Hauser L."/>
            <person name="Chang Y.J."/>
            <person name="Jeffries C.D."/>
            <person name="Rohde M."/>
            <person name="Goker M."/>
            <person name="Bristow J."/>
            <person name="Eisen J.A."/>
            <person name="Markowitz V."/>
            <person name="Hugenholtz P."/>
            <person name="Klenk H.P."/>
            <person name="Kyrpides N.C."/>
        </authorList>
    </citation>
    <scope>NUCLEOTIDE SEQUENCE [LARGE SCALE GENOMIC DNA]</scope>
    <source>
        <strain evidence="3">DSM 45221 / IAM 15411 / JCM 23193 / KCTC 12865</strain>
    </source>
</reference>
<evidence type="ECO:0000313" key="2">
    <source>
        <dbReference type="EMBL" id="ADE53712.1"/>
    </source>
</evidence>
<sequence length="595" mass="65876">MQPFLTLTNFRNHNGFVFYYTFMADQSAENPQESSKKELDLTALSGLDFGPSWADGQGDSRKLAKKYDSAGDGRQRGKGSGRRAPSSRDRRAGGRPQRTPVGDGGDRSRGGPRRERGDRGGRGGPRREHKPFEPVVNVDLYPQDEAFDALVKRLTATARTYQLFEIAHLLLEKPERFVAVISNKKQAGEAEAAPLFFAVPGHIPFENEEDAINHVLTNHLDLFFEIEEIEVEAPKGSFQVVNRCGVTGELLGPPNYHRYQEFVQRHYSNRIHGMSFDRFQSKIESVKEQETIDAWVEAMKKGARYTLKERAEGEPESFESLEAVRHFLLSHRKDQVVGSGTSVRFAGRDVERMPRGVLRRSIETYVEAQQRFPLDTANNIRGRLRRHKFTVYKKGGKGISYVCAVKRKFRDSSTVFSDSIQALIEFLEKHPDLPATDLPKVYLGIDQQASADTPEKLAMAEESAQGAAATEAPAAEEGAETVEAKEAAVPNPDAMSAEDHAKLEALMIDLRWLITEGYVTEYGDGRLFAPAPMPEPKKKVEQAPVAEPEVAPASEAEPVVNEEPVAAATEPSDSGAPITAEPIASDAEADEPKAE</sequence>
<feature type="compositionally biased region" description="Low complexity" evidence="1">
    <location>
        <begin position="460"/>
        <end position="476"/>
    </location>
</feature>
<name>D5EPH5_CORAD</name>
<feature type="compositionally biased region" description="Basic and acidic residues" evidence="1">
    <location>
        <begin position="58"/>
        <end position="75"/>
    </location>
</feature>
<evidence type="ECO:0000256" key="1">
    <source>
        <dbReference type="SAM" id="MobiDB-lite"/>
    </source>
</evidence>
<dbReference type="EMBL" id="CP001998">
    <property type="protein sequence ID" value="ADE53712.1"/>
    <property type="molecule type" value="Genomic_DNA"/>
</dbReference>
<organism evidence="2 3">
    <name type="scientific">Coraliomargarita akajimensis (strain DSM 45221 / IAM 15411 / JCM 23193 / KCTC 12865 / 04OKA010-24)</name>
    <dbReference type="NCBI Taxonomy" id="583355"/>
    <lineage>
        <taxon>Bacteria</taxon>
        <taxon>Pseudomonadati</taxon>
        <taxon>Verrucomicrobiota</taxon>
        <taxon>Opitutia</taxon>
        <taxon>Puniceicoccales</taxon>
        <taxon>Coraliomargaritaceae</taxon>
        <taxon>Coraliomargarita</taxon>
    </lineage>
</organism>
<accession>D5EPH5</accession>
<feature type="compositionally biased region" description="Basic and acidic residues" evidence="1">
    <location>
        <begin position="104"/>
        <end position="121"/>
    </location>
</feature>
<dbReference type="eggNOG" id="ENOG5033PYZ">
    <property type="taxonomic scope" value="Bacteria"/>
</dbReference>
<dbReference type="AlphaFoldDB" id="D5EPH5"/>
<feature type="region of interest" description="Disordered" evidence="1">
    <location>
        <begin position="460"/>
        <end position="481"/>
    </location>
</feature>
<dbReference type="Proteomes" id="UP000000925">
    <property type="component" value="Chromosome"/>
</dbReference>
<gene>
    <name evidence="2" type="ordered locus">Caka_0688</name>
</gene>
<proteinExistence type="predicted"/>
<feature type="region of interest" description="Disordered" evidence="1">
    <location>
        <begin position="533"/>
        <end position="595"/>
    </location>
</feature>
<keyword evidence="3" id="KW-1185">Reference proteome</keyword>
<evidence type="ECO:0000313" key="3">
    <source>
        <dbReference type="Proteomes" id="UP000000925"/>
    </source>
</evidence>
<dbReference type="HOGENOM" id="CLU_458369_0_0_0"/>
<feature type="region of interest" description="Disordered" evidence="1">
    <location>
        <begin position="46"/>
        <end position="134"/>
    </location>
</feature>